<dbReference type="Pfam" id="PF20126">
    <property type="entry name" value="TumE"/>
    <property type="match status" value="1"/>
</dbReference>
<dbReference type="Proteomes" id="UP000177925">
    <property type="component" value="Unassembled WGS sequence"/>
</dbReference>
<dbReference type="InterPro" id="IPR045397">
    <property type="entry name" value="TumE-like"/>
</dbReference>
<evidence type="ECO:0000313" key="1">
    <source>
        <dbReference type="EMBL" id="OGI44671.1"/>
    </source>
</evidence>
<dbReference type="AlphaFoldDB" id="A0A1F6THT5"/>
<evidence type="ECO:0000313" key="2">
    <source>
        <dbReference type="Proteomes" id="UP000177925"/>
    </source>
</evidence>
<proteinExistence type="predicted"/>
<comment type="caution">
    <text evidence="1">The sequence shown here is derived from an EMBL/GenBank/DDBJ whole genome shotgun (WGS) entry which is preliminary data.</text>
</comment>
<gene>
    <name evidence="1" type="ORF">A2150_05550</name>
</gene>
<protein>
    <submittedName>
        <fullName evidence="1">Uncharacterized protein</fullName>
    </submittedName>
</protein>
<accession>A0A1F6THT5</accession>
<name>A0A1F6THT5_9PROT</name>
<sequence length="100" mass="11935">MDHMRAKPWFRRKFVYPDGAILEAVIWEFPASTPDRPHGLKYRLYYGSEDGTTVIRYDNETGKGDHRHHGSREVPYRFRDVETLFADFMADVDRARRCRK</sequence>
<organism evidence="1 2">
    <name type="scientific">Candidatus Muproteobacteria bacterium RBG_16_64_11</name>
    <dbReference type="NCBI Taxonomy" id="1817758"/>
    <lineage>
        <taxon>Bacteria</taxon>
        <taxon>Pseudomonadati</taxon>
        <taxon>Pseudomonadota</taxon>
        <taxon>Candidatus Muproteobacteria</taxon>
    </lineage>
</organism>
<reference evidence="1 2" key="1">
    <citation type="journal article" date="2016" name="Nat. Commun.">
        <title>Thousands of microbial genomes shed light on interconnected biogeochemical processes in an aquifer system.</title>
        <authorList>
            <person name="Anantharaman K."/>
            <person name="Brown C.T."/>
            <person name="Hug L.A."/>
            <person name="Sharon I."/>
            <person name="Castelle C.J."/>
            <person name="Probst A.J."/>
            <person name="Thomas B.C."/>
            <person name="Singh A."/>
            <person name="Wilkins M.J."/>
            <person name="Karaoz U."/>
            <person name="Brodie E.L."/>
            <person name="Williams K.H."/>
            <person name="Hubbard S.S."/>
            <person name="Banfield J.F."/>
        </authorList>
    </citation>
    <scope>NUCLEOTIDE SEQUENCE [LARGE SCALE GENOMIC DNA]</scope>
</reference>
<dbReference type="STRING" id="1817758.A2150_05550"/>
<dbReference type="EMBL" id="MFSS01000015">
    <property type="protein sequence ID" value="OGI44671.1"/>
    <property type="molecule type" value="Genomic_DNA"/>
</dbReference>